<feature type="transmembrane region" description="Helical" evidence="13">
    <location>
        <begin position="188"/>
        <end position="210"/>
    </location>
</feature>
<feature type="transmembrane region" description="Helical" evidence="13">
    <location>
        <begin position="231"/>
        <end position="258"/>
    </location>
</feature>
<evidence type="ECO:0000256" key="10">
    <source>
        <dbReference type="ARBA" id="ARBA00025320"/>
    </source>
</evidence>
<proteinExistence type="inferred from homology"/>
<keyword evidence="9 13" id="KW-0472">Membrane</keyword>
<dbReference type="RefSeq" id="WP_375528131.1">
    <property type="nucleotide sequence ID" value="NZ_JBHILM010000041.1"/>
</dbReference>
<organism evidence="14 15">
    <name type="scientific">Paenibacillus terreus</name>
    <dbReference type="NCBI Taxonomy" id="1387834"/>
    <lineage>
        <taxon>Bacteria</taxon>
        <taxon>Bacillati</taxon>
        <taxon>Bacillota</taxon>
        <taxon>Bacilli</taxon>
        <taxon>Bacillales</taxon>
        <taxon>Paenibacillaceae</taxon>
        <taxon>Paenibacillus</taxon>
    </lineage>
</organism>
<name>A0ABV5BFF8_9BACL</name>
<keyword evidence="5" id="KW-1003">Cell membrane</keyword>
<dbReference type="InterPro" id="IPR000522">
    <property type="entry name" value="ABC_transptr_permease_BtuC"/>
</dbReference>
<keyword evidence="15" id="KW-1185">Reference proteome</keyword>
<feature type="transmembrane region" description="Helical" evidence="13">
    <location>
        <begin position="6"/>
        <end position="28"/>
    </location>
</feature>
<feature type="transmembrane region" description="Helical" evidence="13">
    <location>
        <begin position="58"/>
        <end position="79"/>
    </location>
</feature>
<keyword evidence="6 13" id="KW-0812">Transmembrane</keyword>
<comment type="subcellular location">
    <subcellularLocation>
        <location evidence="1">Cell membrane</location>
        <topology evidence="1">Multi-pass membrane protein</topology>
    </subcellularLocation>
</comment>
<feature type="transmembrane region" description="Helical" evidence="13">
    <location>
        <begin position="295"/>
        <end position="319"/>
    </location>
</feature>
<gene>
    <name evidence="14" type="ORF">ACE3NQ_26445</name>
</gene>
<dbReference type="SUPFAM" id="SSF81345">
    <property type="entry name" value="ABC transporter involved in vitamin B12 uptake, BtuC"/>
    <property type="match status" value="1"/>
</dbReference>
<dbReference type="PANTHER" id="PTHR30472">
    <property type="entry name" value="FERRIC ENTEROBACTIN TRANSPORT SYSTEM PERMEASE PROTEIN"/>
    <property type="match status" value="1"/>
</dbReference>
<dbReference type="Pfam" id="PF01032">
    <property type="entry name" value="FecCD"/>
    <property type="match status" value="1"/>
</dbReference>
<dbReference type="CDD" id="cd06550">
    <property type="entry name" value="TM_ABC_iron-siderophores_like"/>
    <property type="match status" value="1"/>
</dbReference>
<keyword evidence="4" id="KW-0813">Transport</keyword>
<reference evidence="14 15" key="1">
    <citation type="submission" date="2024-09" db="EMBL/GenBank/DDBJ databases">
        <authorList>
            <person name="Ruan L."/>
        </authorList>
    </citation>
    <scope>NUCLEOTIDE SEQUENCE [LARGE SCALE GENOMIC DNA]</scope>
    <source>
        <strain evidence="14 15">D33</strain>
    </source>
</reference>
<evidence type="ECO:0000256" key="11">
    <source>
        <dbReference type="ARBA" id="ARBA00031149"/>
    </source>
</evidence>
<dbReference type="Gene3D" id="1.10.3470.10">
    <property type="entry name" value="ABC transporter involved in vitamin B12 uptake, BtuC"/>
    <property type="match status" value="1"/>
</dbReference>
<comment type="function">
    <text evidence="10">Part of the binding-protein-dependent transport system for heme-iron. Responsible for the translocation of the substrate across the membrane.</text>
</comment>
<evidence type="ECO:0000256" key="6">
    <source>
        <dbReference type="ARBA" id="ARBA00022692"/>
    </source>
</evidence>
<sequence length="328" mass="34884">MNKKIWSFVIVIVLLIYMIVLSAVTGSLKIGMLDFMRGLFTGGNETVEVIKDLRLPRLIVALFAGACFAVSGALLQAVMRNPLADAGVIGIASGANFFPTVMVVLLPQLYYWSPLFAFLGGALACFLVYTLSWKSGLSPLRIVLVGIAVNAMFTGLNEAFMISCSYLLGTNPDASVSSNISMETWKDVQMISTYGSVGLIISIMLVTWCNMLALQDKTAANLGLRVTRARLVISAAAVLLAAVATAVAGVISFVGLLIPHIARLLVGSDYRAVIPFSALLGALLILTADTLGRTLVAPLEIPASTIMAVIGGPFLIFMLRRGDRVYGS</sequence>
<dbReference type="Proteomes" id="UP001580407">
    <property type="component" value="Unassembled WGS sequence"/>
</dbReference>
<dbReference type="PANTHER" id="PTHR30472:SF21">
    <property type="entry name" value="HEME-IRON TRANSPORT SYSTEM PERMEASE PROTEIN ISDF-RELATED"/>
    <property type="match status" value="1"/>
</dbReference>
<evidence type="ECO:0000256" key="4">
    <source>
        <dbReference type="ARBA" id="ARBA00022448"/>
    </source>
</evidence>
<feature type="transmembrane region" description="Helical" evidence="13">
    <location>
        <begin position="270"/>
        <end position="288"/>
    </location>
</feature>
<evidence type="ECO:0000256" key="9">
    <source>
        <dbReference type="ARBA" id="ARBA00023136"/>
    </source>
</evidence>
<evidence type="ECO:0000313" key="15">
    <source>
        <dbReference type="Proteomes" id="UP001580407"/>
    </source>
</evidence>
<evidence type="ECO:0000256" key="5">
    <source>
        <dbReference type="ARBA" id="ARBA00022475"/>
    </source>
</evidence>
<comment type="similarity">
    <text evidence="2">Belongs to the binding-protein-dependent transport system permease family. FecCD subfamily.</text>
</comment>
<evidence type="ECO:0000256" key="1">
    <source>
        <dbReference type="ARBA" id="ARBA00004651"/>
    </source>
</evidence>
<keyword evidence="8" id="KW-0408">Iron</keyword>
<keyword evidence="7 13" id="KW-1133">Transmembrane helix</keyword>
<evidence type="ECO:0000256" key="2">
    <source>
        <dbReference type="ARBA" id="ARBA00007935"/>
    </source>
</evidence>
<evidence type="ECO:0000256" key="8">
    <source>
        <dbReference type="ARBA" id="ARBA00023004"/>
    </source>
</evidence>
<evidence type="ECO:0000256" key="3">
    <source>
        <dbReference type="ARBA" id="ARBA00018524"/>
    </source>
</evidence>
<accession>A0ABV5BFF8</accession>
<dbReference type="EMBL" id="JBHILM010000041">
    <property type="protein sequence ID" value="MFB5684449.1"/>
    <property type="molecule type" value="Genomic_DNA"/>
</dbReference>
<comment type="caution">
    <text evidence="14">The sequence shown here is derived from an EMBL/GenBank/DDBJ whole genome shotgun (WGS) entry which is preliminary data.</text>
</comment>
<dbReference type="InterPro" id="IPR037294">
    <property type="entry name" value="ABC_BtuC-like"/>
</dbReference>
<protein>
    <recommendedName>
        <fullName evidence="3">Probable heme-iron transport system permease protein IsdF</fullName>
    </recommendedName>
    <alternativeName>
        <fullName evidence="12">Iron-regulated surface determinant protein F</fullName>
    </alternativeName>
    <alternativeName>
        <fullName evidence="11">Staphylococcal iron-regulated protein G</fullName>
    </alternativeName>
</protein>
<evidence type="ECO:0000256" key="13">
    <source>
        <dbReference type="SAM" id="Phobius"/>
    </source>
</evidence>
<feature type="transmembrane region" description="Helical" evidence="13">
    <location>
        <begin position="143"/>
        <end position="168"/>
    </location>
</feature>
<evidence type="ECO:0000256" key="12">
    <source>
        <dbReference type="ARBA" id="ARBA00031465"/>
    </source>
</evidence>
<feature type="transmembrane region" description="Helical" evidence="13">
    <location>
        <begin position="109"/>
        <end position="131"/>
    </location>
</feature>
<evidence type="ECO:0000256" key="7">
    <source>
        <dbReference type="ARBA" id="ARBA00022989"/>
    </source>
</evidence>
<evidence type="ECO:0000313" key="14">
    <source>
        <dbReference type="EMBL" id="MFB5684449.1"/>
    </source>
</evidence>